<feature type="compositionally biased region" description="Basic residues" evidence="1">
    <location>
        <begin position="1"/>
        <end position="13"/>
    </location>
</feature>
<name>A0A618UWL3_SALER</name>
<evidence type="ECO:0000313" key="2">
    <source>
        <dbReference type="EMBL" id="ECX5461274.1"/>
    </source>
</evidence>
<protein>
    <submittedName>
        <fullName evidence="2">Uncharacterized protein</fullName>
    </submittedName>
</protein>
<dbReference type="EMBL" id="AALALS010000028">
    <property type="protein sequence ID" value="ECX5461274.1"/>
    <property type="molecule type" value="Genomic_DNA"/>
</dbReference>
<dbReference type="AlphaFoldDB" id="A0A618UWL3"/>
<accession>A0A618UWL3</accession>
<feature type="region of interest" description="Disordered" evidence="1">
    <location>
        <begin position="1"/>
        <end position="34"/>
    </location>
</feature>
<gene>
    <name evidence="2" type="ORF">F6G60_23805</name>
</gene>
<organism evidence="2">
    <name type="scientific">Salmonella enterica</name>
    <name type="common">Salmonella choleraesuis</name>
    <dbReference type="NCBI Taxonomy" id="28901"/>
    <lineage>
        <taxon>Bacteria</taxon>
        <taxon>Pseudomonadati</taxon>
        <taxon>Pseudomonadota</taxon>
        <taxon>Gammaproteobacteria</taxon>
        <taxon>Enterobacterales</taxon>
        <taxon>Enterobacteriaceae</taxon>
        <taxon>Salmonella</taxon>
    </lineage>
</organism>
<sequence length="97" mass="10950">MSRSARRSTRKRWSWSDRSGSGRMTVRRCDTPDKTGLPAWICAESGSYSPGCMAMQSGEIYLAQNARYPEGFTAVFAGLTPHSRRTLPERCAQEMLW</sequence>
<proteinExistence type="predicted"/>
<evidence type="ECO:0000256" key="1">
    <source>
        <dbReference type="SAM" id="MobiDB-lite"/>
    </source>
</evidence>
<reference evidence="2" key="1">
    <citation type="submission" date="2019-09" db="EMBL/GenBank/DDBJ databases">
        <authorList>
            <consortium name="PulseNet: The National Subtyping Network for Foodborne Disease Surveillance"/>
            <person name="Tarr C.L."/>
            <person name="Trees E."/>
            <person name="Katz L.S."/>
            <person name="Carleton-Romer H.A."/>
            <person name="Stroika S."/>
            <person name="Kucerova Z."/>
            <person name="Roache K.F."/>
            <person name="Sabol A.L."/>
            <person name="Besser J."/>
            <person name="Gerner-Smidt P."/>
        </authorList>
    </citation>
    <scope>NUCLEOTIDE SEQUENCE</scope>
    <source>
        <strain evidence="2">PNUSAS101133</strain>
    </source>
</reference>
<comment type="caution">
    <text evidence="2">The sequence shown here is derived from an EMBL/GenBank/DDBJ whole genome shotgun (WGS) entry which is preliminary data.</text>
</comment>